<reference evidence="1" key="1">
    <citation type="submission" date="2022-08" db="EMBL/GenBank/DDBJ databases">
        <title>Draft genome sequence of Lysinibacillus sp. strain KH24.</title>
        <authorList>
            <person name="Kanbe H."/>
            <person name="Itoh H."/>
        </authorList>
    </citation>
    <scope>NUCLEOTIDE SEQUENCE</scope>
    <source>
        <strain evidence="1">KH24</strain>
    </source>
</reference>
<dbReference type="RefSeq" id="WP_264989480.1">
    <property type="nucleotide sequence ID" value="NZ_BRZA01000003.1"/>
</dbReference>
<dbReference type="Gene3D" id="3.40.50.300">
    <property type="entry name" value="P-loop containing nucleotide triphosphate hydrolases"/>
    <property type="match status" value="1"/>
</dbReference>
<name>A0ABQ5NMS4_9BACI</name>
<evidence type="ECO:0000313" key="2">
    <source>
        <dbReference type="Proteomes" id="UP001065593"/>
    </source>
</evidence>
<protein>
    <recommendedName>
        <fullName evidence="3">AAA domain-containing protein</fullName>
    </recommendedName>
</protein>
<dbReference type="EMBL" id="BRZA01000003">
    <property type="protein sequence ID" value="GLC89650.1"/>
    <property type="molecule type" value="Genomic_DNA"/>
</dbReference>
<evidence type="ECO:0000313" key="1">
    <source>
        <dbReference type="EMBL" id="GLC89650.1"/>
    </source>
</evidence>
<dbReference type="PANTHER" id="PTHR43581">
    <property type="entry name" value="ATP/GTP PHOSPHATASE"/>
    <property type="match status" value="1"/>
</dbReference>
<dbReference type="SUPFAM" id="SSF52540">
    <property type="entry name" value="P-loop containing nucleoside triphosphate hydrolases"/>
    <property type="match status" value="1"/>
</dbReference>
<comment type="caution">
    <text evidence="1">The sequence shown here is derived from an EMBL/GenBank/DDBJ whole genome shotgun (WGS) entry which is preliminary data.</text>
</comment>
<dbReference type="InterPro" id="IPR027417">
    <property type="entry name" value="P-loop_NTPase"/>
</dbReference>
<dbReference type="InterPro" id="IPR051396">
    <property type="entry name" value="Bact_Antivir_Def_Nuclease"/>
</dbReference>
<dbReference type="Proteomes" id="UP001065593">
    <property type="component" value="Unassembled WGS sequence"/>
</dbReference>
<gene>
    <name evidence="1" type="ORF">LYSBPC_27770</name>
</gene>
<keyword evidence="2" id="KW-1185">Reference proteome</keyword>
<evidence type="ECO:0008006" key="3">
    <source>
        <dbReference type="Google" id="ProtNLM"/>
    </source>
</evidence>
<proteinExistence type="predicted"/>
<accession>A0ABQ5NMS4</accession>
<dbReference type="PANTHER" id="PTHR43581:SF4">
    <property type="entry name" value="ATP_GTP PHOSPHATASE"/>
    <property type="match status" value="1"/>
</dbReference>
<organism evidence="1 2">
    <name type="scientific">Lysinibacillus piscis</name>
    <dbReference type="NCBI Taxonomy" id="2518931"/>
    <lineage>
        <taxon>Bacteria</taxon>
        <taxon>Bacillati</taxon>
        <taxon>Bacillota</taxon>
        <taxon>Bacilli</taxon>
        <taxon>Bacillales</taxon>
        <taxon>Bacillaceae</taxon>
        <taxon>Lysinibacillus</taxon>
    </lineage>
</organism>
<sequence length="421" mass="49271">MKLKFKDLGKIKEADFELADFTLIVGDNSLGKTILLEAYALYVNVMKDLFGENHIYDVEINEMDVLGEHSEVSFNYKMRDEDSLKVILDGYKEKYLTLLKENILKNAHSNADVEITYNYVNSMEIPNKVKVIYHETLISVNFGARGMIIPRFNDEENGRDLMLQRLKNRITSVLNMIYFEKLCGIEEIVFFPSERNLYRTNAYKKSAEFIEDSFLKIEKDGDMRYSESLFVKSYFKYLDSFDFWGEIGHSEERQALYDLLCRSLGGTPDYEDGMIIAIQQKGENIPQNLFSTKQNRFLPYFMLCNNFIVREQDRIIIEEPEAHMSLKSMFELVEITEYILQDNKMIMTSHSDVFVSLLNNLIKKNQINAKVYELLEEGPYNILKEVVPGDYGYELSFMSEQMIRLNEQTLEVFKDVVERGE</sequence>